<keyword evidence="13" id="KW-1185">Reference proteome</keyword>
<evidence type="ECO:0000256" key="9">
    <source>
        <dbReference type="ARBA" id="ARBA00023204"/>
    </source>
</evidence>
<evidence type="ECO:0000256" key="8">
    <source>
        <dbReference type="ARBA" id="ARBA00023125"/>
    </source>
</evidence>
<comment type="similarity">
    <text evidence="10">Belongs to the RecC family.</text>
</comment>
<dbReference type="PANTHER" id="PTHR30591:SF1">
    <property type="entry name" value="RECBCD ENZYME SUBUNIT RECC"/>
    <property type="match status" value="1"/>
</dbReference>
<accession>A0ABT5L102</accession>
<keyword evidence="9 10" id="KW-0234">DNA repair</keyword>
<name>A0ABT5L102_9ALTE</name>
<feature type="domain" description="RecC C-terminal" evidence="11">
    <location>
        <begin position="806"/>
        <end position="1017"/>
    </location>
</feature>
<dbReference type="Pfam" id="PF17946">
    <property type="entry name" value="RecC_C"/>
    <property type="match status" value="1"/>
</dbReference>
<dbReference type="Pfam" id="PF04257">
    <property type="entry name" value="Exonuc_V_gamma"/>
    <property type="match status" value="1"/>
</dbReference>
<dbReference type="SUPFAM" id="SSF52980">
    <property type="entry name" value="Restriction endonuclease-like"/>
    <property type="match status" value="1"/>
</dbReference>
<dbReference type="InterPro" id="IPR027417">
    <property type="entry name" value="P-loop_NTPase"/>
</dbReference>
<dbReference type="PIRSF" id="PIRSF000980">
    <property type="entry name" value="RecC"/>
    <property type="match status" value="1"/>
</dbReference>
<dbReference type="InterPro" id="IPR013986">
    <property type="entry name" value="DExx_box_DNA_helicase_dom_sf"/>
</dbReference>
<dbReference type="NCBIfam" id="TIGR01450">
    <property type="entry name" value="recC"/>
    <property type="match status" value="1"/>
</dbReference>
<dbReference type="Gene3D" id="1.10.10.990">
    <property type="match status" value="1"/>
</dbReference>
<dbReference type="SUPFAM" id="SSF52540">
    <property type="entry name" value="P-loop containing nucleoside triphosphate hydrolases"/>
    <property type="match status" value="2"/>
</dbReference>
<comment type="caution">
    <text evidence="12">The sequence shown here is derived from an EMBL/GenBank/DDBJ whole genome shotgun (WGS) entry which is preliminary data.</text>
</comment>
<evidence type="ECO:0000256" key="3">
    <source>
        <dbReference type="ARBA" id="ARBA00022763"/>
    </source>
</evidence>
<evidence type="ECO:0000256" key="6">
    <source>
        <dbReference type="ARBA" id="ARBA00022839"/>
    </source>
</evidence>
<evidence type="ECO:0000256" key="4">
    <source>
        <dbReference type="ARBA" id="ARBA00022801"/>
    </source>
</evidence>
<protein>
    <recommendedName>
        <fullName evidence="10">RecBCD enzyme subunit RecC</fullName>
    </recommendedName>
    <alternativeName>
        <fullName evidence="10">Exonuclease V subunit RecC</fullName>
        <shortName evidence="10">ExoV subunit RecC</shortName>
    </alternativeName>
    <alternativeName>
        <fullName evidence="10">Helicase/nuclease RecBCD subunit RecC</fullName>
    </alternativeName>
</protein>
<dbReference type="Gene3D" id="1.10.10.160">
    <property type="match status" value="1"/>
</dbReference>
<dbReference type="InterPro" id="IPR006697">
    <property type="entry name" value="RecC"/>
</dbReference>
<keyword evidence="2 10" id="KW-0547">Nucleotide-binding</keyword>
<dbReference type="InterPro" id="IPR041500">
    <property type="entry name" value="RecC_C"/>
</dbReference>
<comment type="subunit">
    <text evidence="10">Heterotrimer of RecB, RecC and RecD. All subunits contribute to DNA-binding.</text>
</comment>
<keyword evidence="1 10" id="KW-0540">Nuclease</keyword>
<dbReference type="Gene3D" id="3.40.50.10930">
    <property type="match status" value="1"/>
</dbReference>
<evidence type="ECO:0000256" key="1">
    <source>
        <dbReference type="ARBA" id="ARBA00022722"/>
    </source>
</evidence>
<gene>
    <name evidence="10 12" type="primary">recC</name>
    <name evidence="12" type="ORF">OIK42_08090</name>
</gene>
<organism evidence="12 13">
    <name type="scientific">Alteromonas gilva</name>
    <dbReference type="NCBI Taxonomy" id="2987522"/>
    <lineage>
        <taxon>Bacteria</taxon>
        <taxon>Pseudomonadati</taxon>
        <taxon>Pseudomonadota</taxon>
        <taxon>Gammaproteobacteria</taxon>
        <taxon>Alteromonadales</taxon>
        <taxon>Alteromonadaceae</taxon>
        <taxon>Alteromonas/Salinimonas group</taxon>
        <taxon>Alteromonas</taxon>
    </lineage>
</organism>
<dbReference type="Proteomes" id="UP001218788">
    <property type="component" value="Unassembled WGS sequence"/>
</dbReference>
<evidence type="ECO:0000313" key="13">
    <source>
        <dbReference type="Proteomes" id="UP001218788"/>
    </source>
</evidence>
<keyword evidence="3 10" id="KW-0227">DNA damage</keyword>
<proteinExistence type="inferred from homology"/>
<dbReference type="InterPro" id="IPR011335">
    <property type="entry name" value="Restrct_endonuc-II-like"/>
</dbReference>
<keyword evidence="8 10" id="KW-0238">DNA-binding</keyword>
<dbReference type="RefSeq" id="WP_273639638.1">
    <property type="nucleotide sequence ID" value="NZ_JAQQXP010000001.1"/>
</dbReference>
<evidence type="ECO:0000256" key="2">
    <source>
        <dbReference type="ARBA" id="ARBA00022741"/>
    </source>
</evidence>
<keyword evidence="5 10" id="KW-0347">Helicase</keyword>
<evidence type="ECO:0000256" key="5">
    <source>
        <dbReference type="ARBA" id="ARBA00022806"/>
    </source>
</evidence>
<comment type="function">
    <text evidence="10">A helicase/nuclease that prepares dsDNA breaks (DSB) for recombinational DNA repair. Binds to DSBs and unwinds DNA via a highly rapid and processive ATP-dependent bidirectional helicase activity. Unwinds dsDNA until it encounters a Chi (crossover hotspot instigator) sequence from the 3' direction. Cuts ssDNA a few nucleotides 3' to the Chi site. The properties and activities of the enzyme are changed at Chi. The Chi-altered holoenzyme produces a long 3'-ssDNA overhang and facilitates RecA-binding to the ssDNA for homologous DNA recombination and repair. Holoenzyme degrades any linearized DNA that is unable to undergo homologous recombination. In the holoenzyme this subunit recognizes the wild-type Chi sequence, and when added to isolated RecB increases its ATP-dependent helicase processivity.</text>
</comment>
<keyword evidence="7 10" id="KW-0067">ATP-binding</keyword>
<evidence type="ECO:0000256" key="7">
    <source>
        <dbReference type="ARBA" id="ARBA00022840"/>
    </source>
</evidence>
<keyword evidence="6 10" id="KW-0269">Exonuclease</keyword>
<keyword evidence="4 10" id="KW-0378">Hydrolase</keyword>
<dbReference type="HAMAP" id="MF_01486">
    <property type="entry name" value="RecC"/>
    <property type="match status" value="1"/>
</dbReference>
<reference evidence="12 13" key="1">
    <citation type="submission" date="2022-10" db="EMBL/GenBank/DDBJ databases">
        <title>Alteromonas sp. chi3 Genome sequencing.</title>
        <authorList>
            <person name="Park S."/>
        </authorList>
    </citation>
    <scope>NUCLEOTIDE SEQUENCE [LARGE SCALE GENOMIC DNA]</scope>
    <source>
        <strain evidence="13">chi3</strain>
    </source>
</reference>
<evidence type="ECO:0000259" key="11">
    <source>
        <dbReference type="Pfam" id="PF17946"/>
    </source>
</evidence>
<dbReference type="GO" id="GO:0008854">
    <property type="term" value="F:exodeoxyribonuclease V activity"/>
    <property type="evidence" value="ECO:0007669"/>
    <property type="project" value="UniProtKB-EC"/>
</dbReference>
<sequence>MLTLYPSNKLEHLSFLLATLLDQQPAKGLAADIVLVESPGMQHWLSMQLAEQRGIAMNVSFPLPVRFMWDTARQVLGEDAVPKESPFRRETLRWRIYALFCDPEVLAEPALSRVAGFLTQSQQNGGGQLQCLQLAVALADLYEQYLLYRPDWLLAWERHEQVTAGDADEVWQAQVWRKLVSDTPTHPARLHERMVAALKQPDQRLIEALPERIILFAINTMAPQFVAFLDALAAIVDVHLFHLNPCVNYWGNAAGRGEQARLLRSEGIEAWLTQSQDNPMLANLGRQGRDLFNQLTELQSYEISAFDLPPPPEQQPDASLLSQVQQDILESTTGESHYQWQADDNSILINSAHSALREVQSLHDYLLRQFDSDPDLQPRDILVMCPAIEQYAPAIEAVFARVGLMLDDDEVSPRIPCTIADRSPLDADPLVAAFLSLLSLPDSRFSVTQILEYLSLTPLQRRFGLSEESLTVIEYWLEQANIHWGLDGSHKAAITADATHSEMFSWQWGLQRLLLGMISEDHVQLLDGCVTVPDVEGQASAELGRLMLVIERLMQHNQQLGHPRSAEDWQHYLYNLRDDCFAPISDDTDSWESIGKAIADIALQCEQAGFTGQLSLAEVRDVLTRRFATPDAGNHFMTGQVTFCSMLPMRSIPFKVIAILGLNDGEFPRTNPPGSINIMARHASRLGDRSRRQEDRYLFLEAIISARQALYLSYQGRSALNNAERQPSLVLQEMMDFLHQDYDWDASQAVRQLPLHPFSPDVFRGPWPSYAAGWHRLAQAVIAPPTTDGHQLLSFDSEEHRTRSLSSVELGRCFDDPLAWLARQLGLRLEIDNRLLEDSEPFESNKLTRYRYIDELVGRGATAGSSDALTQQFLRSGDLPDTPVSLNELALWQEAGQLLLDALPMAADVQTTLATQVGRWHLYGSCYQLDNELVTYHVGQHQIRRSFVAWITMLIANSEGLTLPLTLHYIDWNKQPLQHQTLVFEAYTSEQAQALLARLVAMVERIEQQPTLMHLAVAEVFSKFAGMSADNTDWLQHDELPKRWEALTDANDPYSKLGNSAYFNWFFNELPSVSDLPLTEMAALYCPFFNSLAKAK</sequence>
<dbReference type="EMBL" id="JAQQXP010000001">
    <property type="protein sequence ID" value="MDC8830720.1"/>
    <property type="molecule type" value="Genomic_DNA"/>
</dbReference>
<evidence type="ECO:0000256" key="10">
    <source>
        <dbReference type="HAMAP-Rule" id="MF_01486"/>
    </source>
</evidence>
<dbReference type="Gene3D" id="3.40.50.300">
    <property type="entry name" value="P-loop containing nucleotide triphosphate hydrolases"/>
    <property type="match status" value="2"/>
</dbReference>
<evidence type="ECO:0000313" key="12">
    <source>
        <dbReference type="EMBL" id="MDC8830720.1"/>
    </source>
</evidence>
<comment type="miscellaneous">
    <text evidence="10">In the RecBCD complex, RecB has a slow 3'-5' helicase, an exonuclease activity and loads RecA onto ssDNA, RecD has a fast 5'-3' helicase activity, while RecC stimulates the ATPase and processivity of the RecB helicase and contributes to recognition of the Chi site.</text>
</comment>
<dbReference type="PANTHER" id="PTHR30591">
    <property type="entry name" value="RECBCD ENZYME SUBUNIT RECC"/>
    <property type="match status" value="1"/>
</dbReference>